<reference evidence="2 3" key="2">
    <citation type="journal article" date="2010" name="Stand. Genomic Sci.">
        <title>Complete genome sequence of the Medicago microsymbiont Ensifer (Sinorhizobium) medicae strain WSM419.</title>
        <authorList>
            <person name="Reeve W."/>
            <person name="Chain P."/>
            <person name="O'Hara G."/>
            <person name="Ardley J."/>
            <person name="Nandesena K."/>
            <person name="Brau L."/>
            <person name="Tiwari R."/>
            <person name="Malfatti S."/>
            <person name="Kiss H."/>
            <person name="Lapidus A."/>
            <person name="Copeland A."/>
            <person name="Nolan M."/>
            <person name="Land M."/>
            <person name="Hauser L."/>
            <person name="Chang Y.J."/>
            <person name="Ivanova N."/>
            <person name="Mavromatis K."/>
            <person name="Markowitz V."/>
            <person name="Kyrpides N."/>
            <person name="Gollagher M."/>
            <person name="Yates R."/>
            <person name="Dilworth M."/>
            <person name="Howieson J."/>
        </authorList>
    </citation>
    <scope>NUCLEOTIDE SEQUENCE [LARGE SCALE GENOMIC DNA]</scope>
    <source>
        <strain evidence="2 3">WSM419</strain>
    </source>
</reference>
<dbReference type="AlphaFoldDB" id="A6UAQ6"/>
<dbReference type="PATRIC" id="fig|366394.8.peg.5049"/>
<dbReference type="STRING" id="366394.Smed_1902"/>
<feature type="compositionally biased region" description="Polar residues" evidence="1">
    <location>
        <begin position="25"/>
        <end position="36"/>
    </location>
</feature>
<evidence type="ECO:0000313" key="3">
    <source>
        <dbReference type="Proteomes" id="UP000001108"/>
    </source>
</evidence>
<reference evidence="3" key="1">
    <citation type="submission" date="2007-06" db="EMBL/GenBank/DDBJ databases">
        <title>Complete sequence of Sinorhizobium medicae WSM419 chromosome.</title>
        <authorList>
            <consortium name="US DOE Joint Genome Institute"/>
            <person name="Copeland A."/>
            <person name="Lucas S."/>
            <person name="Lapidus A."/>
            <person name="Barry K."/>
            <person name="Glavina del Rio T."/>
            <person name="Dalin E."/>
            <person name="Tice H."/>
            <person name="Pitluck S."/>
            <person name="Chain P."/>
            <person name="Malfatti S."/>
            <person name="Shin M."/>
            <person name="Vergez L."/>
            <person name="Schmutz J."/>
            <person name="Larimer F."/>
            <person name="Land M."/>
            <person name="Hauser L."/>
            <person name="Kyrpides N."/>
            <person name="Mikhailova N."/>
            <person name="Reeve W.G."/>
            <person name="Richardson P."/>
        </authorList>
    </citation>
    <scope>NUCLEOTIDE SEQUENCE [LARGE SCALE GENOMIC DNA]</scope>
    <source>
        <strain evidence="3">WSM419</strain>
    </source>
</reference>
<dbReference type="KEGG" id="smd:Smed_1902"/>
<dbReference type="HOGENOM" id="CLU_933510_0_0_5"/>
<sequence length="298" mass="32486">MCYRVVEYDLAYEYARQGHHIRQPSMNFSVNSPTQNEARHKNMNKQKSPRKLSKIACAWLLSGSLLAGPAHAVTPDNGQILSGIWTTANLIKEYFDWRGWAGWSAVGVVNIIITVATGESKGAFTKAVFTNLCGSTAAAVVATWKPADGPGAASHIKAIVKSGSVAAAASACGWATQATLKKTDSEMSAAHNAIDKAKRTDKPNYDEIVDDKTKVNNAFLAMEKNYRDIARALNDAAYWSSEWRRNGCSTRTQSILCDELWDSRARAQAAAEKKLVTFNDDGRDMSAYAKELAADVKS</sequence>
<dbReference type="OrthoDB" id="8421730at2"/>
<protein>
    <submittedName>
        <fullName evidence="2">Uncharacterized protein</fullName>
    </submittedName>
</protein>
<evidence type="ECO:0000256" key="1">
    <source>
        <dbReference type="SAM" id="MobiDB-lite"/>
    </source>
</evidence>
<feature type="region of interest" description="Disordered" evidence="1">
    <location>
        <begin position="25"/>
        <end position="48"/>
    </location>
</feature>
<evidence type="ECO:0000313" key="2">
    <source>
        <dbReference type="EMBL" id="ABR60736.1"/>
    </source>
</evidence>
<dbReference type="RefSeq" id="WP_011976035.1">
    <property type="nucleotide sequence ID" value="NC_009636.1"/>
</dbReference>
<gene>
    <name evidence="2" type="ordered locus">Smed_1902</name>
</gene>
<dbReference type="Proteomes" id="UP000001108">
    <property type="component" value="Chromosome"/>
</dbReference>
<organism evidence="2 3">
    <name type="scientific">Sinorhizobium medicae (strain WSM419)</name>
    <name type="common">Ensifer medicae</name>
    <dbReference type="NCBI Taxonomy" id="366394"/>
    <lineage>
        <taxon>Bacteria</taxon>
        <taxon>Pseudomonadati</taxon>
        <taxon>Pseudomonadota</taxon>
        <taxon>Alphaproteobacteria</taxon>
        <taxon>Hyphomicrobiales</taxon>
        <taxon>Rhizobiaceae</taxon>
        <taxon>Sinorhizobium/Ensifer group</taxon>
        <taxon>Sinorhizobium</taxon>
    </lineage>
</organism>
<name>A6UAQ6_SINMW</name>
<accession>A6UAQ6</accession>
<proteinExistence type="predicted"/>
<dbReference type="EMBL" id="CP000738">
    <property type="protein sequence ID" value="ABR60736.1"/>
    <property type="molecule type" value="Genomic_DNA"/>
</dbReference>